<keyword evidence="1" id="KW-0812">Transmembrane</keyword>
<feature type="transmembrane region" description="Helical" evidence="1">
    <location>
        <begin position="25"/>
        <end position="47"/>
    </location>
</feature>
<name>A0ABS3N1X6_9BACI</name>
<keyword evidence="1" id="KW-0472">Membrane</keyword>
<comment type="caution">
    <text evidence="2">The sequence shown here is derived from an EMBL/GenBank/DDBJ whole genome shotgun (WGS) entry which is preliminary data.</text>
</comment>
<dbReference type="Proteomes" id="UP000663981">
    <property type="component" value="Unassembled WGS sequence"/>
</dbReference>
<dbReference type="RefSeq" id="WP_207978085.1">
    <property type="nucleotide sequence ID" value="NZ_JAGDEL010000007.1"/>
</dbReference>
<sequence length="51" mass="6009">MYSYSPYSPGPYPYYPTYGGLGYSYWYAFIVVLLILLLVIGGGYYYYNHIR</sequence>
<reference evidence="2 3" key="1">
    <citation type="submission" date="2021-03" db="EMBL/GenBank/DDBJ databases">
        <title>Whole genome sequence of Metabacillus bambusae BG109.</title>
        <authorList>
            <person name="Jeong J.W."/>
        </authorList>
    </citation>
    <scope>NUCLEOTIDE SEQUENCE [LARGE SCALE GENOMIC DNA]</scope>
    <source>
        <strain evidence="2 3">BG109</strain>
    </source>
</reference>
<gene>
    <name evidence="2" type="ORF">I7822_11200</name>
</gene>
<evidence type="ECO:0000313" key="3">
    <source>
        <dbReference type="Proteomes" id="UP000663981"/>
    </source>
</evidence>
<organism evidence="2 3">
    <name type="scientific">Metabacillus bambusae</name>
    <dbReference type="NCBI Taxonomy" id="2795218"/>
    <lineage>
        <taxon>Bacteria</taxon>
        <taxon>Bacillati</taxon>
        <taxon>Bacillota</taxon>
        <taxon>Bacilli</taxon>
        <taxon>Bacillales</taxon>
        <taxon>Bacillaceae</taxon>
        <taxon>Metabacillus</taxon>
    </lineage>
</organism>
<dbReference type="EMBL" id="JAGDEL010000007">
    <property type="protein sequence ID" value="MBO1512232.1"/>
    <property type="molecule type" value="Genomic_DNA"/>
</dbReference>
<keyword evidence="3" id="KW-1185">Reference proteome</keyword>
<proteinExistence type="predicted"/>
<keyword evidence="1" id="KW-1133">Transmembrane helix</keyword>
<accession>A0ABS3N1X6</accession>
<protein>
    <recommendedName>
        <fullName evidence="4">Sporulation protein YjcZ</fullName>
    </recommendedName>
</protein>
<evidence type="ECO:0008006" key="4">
    <source>
        <dbReference type="Google" id="ProtNLM"/>
    </source>
</evidence>
<evidence type="ECO:0000313" key="2">
    <source>
        <dbReference type="EMBL" id="MBO1512232.1"/>
    </source>
</evidence>
<evidence type="ECO:0000256" key="1">
    <source>
        <dbReference type="SAM" id="Phobius"/>
    </source>
</evidence>